<reference evidence="4" key="1">
    <citation type="submission" date="2020-08" db="EMBL/GenBank/DDBJ databases">
        <title>Lewinella bacteria from marine environments.</title>
        <authorList>
            <person name="Zhong Y."/>
        </authorList>
    </citation>
    <scope>NUCLEOTIDE SEQUENCE</scope>
    <source>
        <strain evidence="4">KCTC 42187</strain>
    </source>
</reference>
<proteinExistence type="predicted"/>
<dbReference type="PANTHER" id="PTHR43072:SF23">
    <property type="entry name" value="UPF0039 PROTEIN C11D3.02C"/>
    <property type="match status" value="1"/>
</dbReference>
<evidence type="ECO:0000256" key="1">
    <source>
        <dbReference type="ARBA" id="ARBA00022679"/>
    </source>
</evidence>
<keyword evidence="5" id="KW-1185">Reference proteome</keyword>
<protein>
    <submittedName>
        <fullName evidence="4">GNAT family N-acetyltransferase</fullName>
    </submittedName>
</protein>
<feature type="domain" description="N-acetyltransferase" evidence="3">
    <location>
        <begin position="4"/>
        <end position="161"/>
    </location>
</feature>
<accession>A0A923PFW4</accession>
<comment type="caution">
    <text evidence="4">The sequence shown here is derived from an EMBL/GenBank/DDBJ whole genome shotgun (WGS) entry which is preliminary data.</text>
</comment>
<dbReference type="Proteomes" id="UP000650081">
    <property type="component" value="Unassembled WGS sequence"/>
</dbReference>
<evidence type="ECO:0000313" key="4">
    <source>
        <dbReference type="EMBL" id="MBC6993383.1"/>
    </source>
</evidence>
<gene>
    <name evidence="4" type="ORF">H9S92_04360</name>
</gene>
<sequence>MLSVRIRPAGPFDAAALAAIFNAYLGKATLALEPLGEVDYLAVLDDPRAALLVAEGAAGVLGYAGVKPYSPRGGYAVAGESSTFFRPGHTGTGEGERLYRALLAAAYALGYRHLTARIWATNAGSIRFHTRLGFRLVGTQHAIGRVDGQVVDVVLMELVMP</sequence>
<dbReference type="Gene3D" id="3.40.630.30">
    <property type="match status" value="1"/>
</dbReference>
<dbReference type="PROSITE" id="PS51186">
    <property type="entry name" value="GNAT"/>
    <property type="match status" value="1"/>
</dbReference>
<name>A0A923PFW4_9BACT</name>
<evidence type="ECO:0000256" key="2">
    <source>
        <dbReference type="ARBA" id="ARBA00023315"/>
    </source>
</evidence>
<dbReference type="InterPro" id="IPR016181">
    <property type="entry name" value="Acyl_CoA_acyltransferase"/>
</dbReference>
<evidence type="ECO:0000259" key="3">
    <source>
        <dbReference type="PROSITE" id="PS51186"/>
    </source>
</evidence>
<dbReference type="Pfam" id="PF00583">
    <property type="entry name" value="Acetyltransf_1"/>
    <property type="match status" value="1"/>
</dbReference>
<dbReference type="PANTHER" id="PTHR43072">
    <property type="entry name" value="N-ACETYLTRANSFERASE"/>
    <property type="match status" value="1"/>
</dbReference>
<keyword evidence="1" id="KW-0808">Transferase</keyword>
<dbReference type="RefSeq" id="WP_187465495.1">
    <property type="nucleotide sequence ID" value="NZ_JACSIT010000066.1"/>
</dbReference>
<keyword evidence="2" id="KW-0012">Acyltransferase</keyword>
<organism evidence="4 5">
    <name type="scientific">Neolewinella lacunae</name>
    <dbReference type="NCBI Taxonomy" id="1517758"/>
    <lineage>
        <taxon>Bacteria</taxon>
        <taxon>Pseudomonadati</taxon>
        <taxon>Bacteroidota</taxon>
        <taxon>Saprospiria</taxon>
        <taxon>Saprospirales</taxon>
        <taxon>Lewinellaceae</taxon>
        <taxon>Neolewinella</taxon>
    </lineage>
</organism>
<dbReference type="InterPro" id="IPR000182">
    <property type="entry name" value="GNAT_dom"/>
</dbReference>
<dbReference type="EMBL" id="JACSIT010000066">
    <property type="protein sequence ID" value="MBC6993383.1"/>
    <property type="molecule type" value="Genomic_DNA"/>
</dbReference>
<dbReference type="GO" id="GO:0016747">
    <property type="term" value="F:acyltransferase activity, transferring groups other than amino-acyl groups"/>
    <property type="evidence" value="ECO:0007669"/>
    <property type="project" value="InterPro"/>
</dbReference>
<dbReference type="AlphaFoldDB" id="A0A923PFW4"/>
<evidence type="ECO:0000313" key="5">
    <source>
        <dbReference type="Proteomes" id="UP000650081"/>
    </source>
</evidence>
<dbReference type="SUPFAM" id="SSF55729">
    <property type="entry name" value="Acyl-CoA N-acyltransferases (Nat)"/>
    <property type="match status" value="1"/>
</dbReference>